<proteinExistence type="inferred from homology"/>
<feature type="chain" id="PRO_5024287095" evidence="12">
    <location>
        <begin position="29"/>
        <end position="780"/>
    </location>
</feature>
<keyword evidence="6 11" id="KW-0798">TonB box</keyword>
<gene>
    <name evidence="15" type="ORF">FE263_04255</name>
</gene>
<dbReference type="SUPFAM" id="SSF56935">
    <property type="entry name" value="Porins"/>
    <property type="match status" value="1"/>
</dbReference>
<dbReference type="GO" id="GO:0009279">
    <property type="term" value="C:cell outer membrane"/>
    <property type="evidence" value="ECO:0007669"/>
    <property type="project" value="UniProtKB-SubCell"/>
</dbReference>
<evidence type="ECO:0000256" key="5">
    <source>
        <dbReference type="ARBA" id="ARBA00022729"/>
    </source>
</evidence>
<feature type="domain" description="TonB-dependent receptor plug" evidence="14">
    <location>
        <begin position="63"/>
        <end position="164"/>
    </location>
</feature>
<protein>
    <submittedName>
        <fullName evidence="15">TonB-dependent receptor</fullName>
    </submittedName>
</protein>
<comment type="caution">
    <text evidence="15">The sequence shown here is derived from an EMBL/GenBank/DDBJ whole genome shotgun (WGS) entry which is preliminary data.</text>
</comment>
<dbReference type="EMBL" id="VCDI01000001">
    <property type="protein sequence ID" value="TLU74403.1"/>
    <property type="molecule type" value="Genomic_DNA"/>
</dbReference>
<evidence type="ECO:0000256" key="10">
    <source>
        <dbReference type="PROSITE-ProRule" id="PRU01360"/>
    </source>
</evidence>
<evidence type="ECO:0000256" key="9">
    <source>
        <dbReference type="ARBA" id="ARBA00023237"/>
    </source>
</evidence>
<dbReference type="PROSITE" id="PS52016">
    <property type="entry name" value="TONB_DEPENDENT_REC_3"/>
    <property type="match status" value="1"/>
</dbReference>
<dbReference type="OrthoDB" id="593427at2"/>
<keyword evidence="16" id="KW-1185">Reference proteome</keyword>
<dbReference type="Pfam" id="PF00593">
    <property type="entry name" value="TonB_dep_Rec_b-barrel"/>
    <property type="match status" value="1"/>
</dbReference>
<keyword evidence="2 10" id="KW-0813">Transport</keyword>
<dbReference type="RefSeq" id="WP_138324654.1">
    <property type="nucleotide sequence ID" value="NZ_VCDI01000001.1"/>
</dbReference>
<comment type="subcellular location">
    <subcellularLocation>
        <location evidence="1 10">Cell outer membrane</location>
        <topology evidence="1 10">Multi-pass membrane protein</topology>
    </subcellularLocation>
</comment>
<organism evidence="15 16">
    <name type="scientific">Lichenicoccus roseus</name>
    <dbReference type="NCBI Taxonomy" id="2683649"/>
    <lineage>
        <taxon>Bacteria</taxon>
        <taxon>Pseudomonadati</taxon>
        <taxon>Pseudomonadota</taxon>
        <taxon>Alphaproteobacteria</taxon>
        <taxon>Acetobacterales</taxon>
        <taxon>Acetobacteraceae</taxon>
        <taxon>Lichenicoccus</taxon>
    </lineage>
</organism>
<keyword evidence="9 10" id="KW-0998">Cell outer membrane</keyword>
<feature type="domain" description="TonB-dependent receptor-like beta-barrel" evidence="13">
    <location>
        <begin position="276"/>
        <end position="730"/>
    </location>
</feature>
<evidence type="ECO:0000256" key="7">
    <source>
        <dbReference type="ARBA" id="ARBA00023136"/>
    </source>
</evidence>
<keyword evidence="7 10" id="KW-0472">Membrane</keyword>
<dbReference type="InterPro" id="IPR036942">
    <property type="entry name" value="Beta-barrel_TonB_sf"/>
</dbReference>
<feature type="signal peptide" evidence="12">
    <location>
        <begin position="1"/>
        <end position="28"/>
    </location>
</feature>
<sequence>MDKVRRAQVCAFSVVGAGLIAIGGPAAAQGAQGAEQIVVEGQGGFDSADGVHGTAPGGGLISVQTGPQSSSEVTRDFIQKQSPSANAFQLISLVPGANVSTADPLGLSTQVGLTVRGLGETEIGTLLDGMPLNDAAYYNSYPSQFIDSENLESVSLAQGSADLDAPLLNAAGGVLSLMSRDPSGHAGGFIDGSYGSYHSNREFIRLESGTLGASGLRAYLSYSHAAADNARGEGRDKRQHVDFKLVREWGDGNDASLLVTWHDAVTTSYPEPDLADWHAYGFSNNYDGTFSPGDANYWRLYQQPYRLVYGALPLHITLTPHLHLSLTAYAQYGYGNSPGGTTLSTSGLFEGTQPVPDTLSLPGTVDGSAAVEADYVGQTWRSGVVPSITWDAGPQHLTLGAWYEYVDEHDTQPFSALSPDGTPADIWLDLPNSTILLSDGRQLLASDTHMITQTNAVFVSDRIDLLSSRLTLDLGFKEAMVSRQGWNGLPGAQYRSGFNDAEPLPRIAVRYRIDAHNQLFANATTNFLAPSESTLFATYDPSSGEVASAANTDLRPEYSIAEELGWRYAGDRLLGSLTLFNYNFTNRQVSTVLDLNGALIGGTVNAGGQTSRGIDTEFGLRPWHHLSPYVSGEYLQATIDNDIQSGGDLLPTAGKTAVGSPRWSGAVGLTYDDGTLFGVVSVKYTGPQYATFMDDERISDHTQADMTLGVRLPNIASAQHPELRLNIVNLTDSAFLSGVANPTTNAQNTIGRYGTVIAGTSPTYLVGGGFAALLTASAGF</sequence>
<reference evidence="15 16" key="1">
    <citation type="submission" date="2019-05" db="EMBL/GenBank/DDBJ databases">
        <authorList>
            <person name="Pankratov T."/>
            <person name="Grouzdev D."/>
        </authorList>
    </citation>
    <scope>NUCLEOTIDE SEQUENCE [LARGE SCALE GENOMIC DNA]</scope>
    <source>
        <strain evidence="15 16">KEBCLARHB70R</strain>
    </source>
</reference>
<keyword evidence="3 10" id="KW-1134">Transmembrane beta strand</keyword>
<dbReference type="Pfam" id="PF07715">
    <property type="entry name" value="Plug"/>
    <property type="match status" value="1"/>
</dbReference>
<evidence type="ECO:0000256" key="11">
    <source>
        <dbReference type="RuleBase" id="RU003357"/>
    </source>
</evidence>
<evidence type="ECO:0000256" key="4">
    <source>
        <dbReference type="ARBA" id="ARBA00022692"/>
    </source>
</evidence>
<evidence type="ECO:0000259" key="13">
    <source>
        <dbReference type="Pfam" id="PF00593"/>
    </source>
</evidence>
<dbReference type="InterPro" id="IPR000531">
    <property type="entry name" value="Beta-barrel_TonB"/>
</dbReference>
<dbReference type="GO" id="GO:0044718">
    <property type="term" value="P:siderophore transmembrane transport"/>
    <property type="evidence" value="ECO:0007669"/>
    <property type="project" value="TreeGrafter"/>
</dbReference>
<evidence type="ECO:0000313" key="15">
    <source>
        <dbReference type="EMBL" id="TLU74403.1"/>
    </source>
</evidence>
<comment type="similarity">
    <text evidence="10 11">Belongs to the TonB-dependent receptor family.</text>
</comment>
<dbReference type="InterPro" id="IPR012910">
    <property type="entry name" value="Plug_dom"/>
</dbReference>
<evidence type="ECO:0000259" key="14">
    <source>
        <dbReference type="Pfam" id="PF07715"/>
    </source>
</evidence>
<keyword evidence="8 15" id="KW-0675">Receptor</keyword>
<dbReference type="Gene3D" id="2.170.130.10">
    <property type="entry name" value="TonB-dependent receptor, plug domain"/>
    <property type="match status" value="1"/>
</dbReference>
<name>A0A5R9JCB4_9PROT</name>
<evidence type="ECO:0000256" key="2">
    <source>
        <dbReference type="ARBA" id="ARBA00022448"/>
    </source>
</evidence>
<dbReference type="PANTHER" id="PTHR30069">
    <property type="entry name" value="TONB-DEPENDENT OUTER MEMBRANE RECEPTOR"/>
    <property type="match status" value="1"/>
</dbReference>
<evidence type="ECO:0000256" key="8">
    <source>
        <dbReference type="ARBA" id="ARBA00023170"/>
    </source>
</evidence>
<evidence type="ECO:0000256" key="6">
    <source>
        <dbReference type="ARBA" id="ARBA00023077"/>
    </source>
</evidence>
<evidence type="ECO:0000256" key="1">
    <source>
        <dbReference type="ARBA" id="ARBA00004571"/>
    </source>
</evidence>
<dbReference type="GO" id="GO:0015344">
    <property type="term" value="F:siderophore uptake transmembrane transporter activity"/>
    <property type="evidence" value="ECO:0007669"/>
    <property type="project" value="TreeGrafter"/>
</dbReference>
<keyword evidence="5 12" id="KW-0732">Signal</keyword>
<dbReference type="AlphaFoldDB" id="A0A5R9JCB4"/>
<evidence type="ECO:0000313" key="16">
    <source>
        <dbReference type="Proteomes" id="UP000305654"/>
    </source>
</evidence>
<dbReference type="InterPro" id="IPR037066">
    <property type="entry name" value="Plug_dom_sf"/>
</dbReference>
<keyword evidence="4 10" id="KW-0812">Transmembrane</keyword>
<evidence type="ECO:0000256" key="3">
    <source>
        <dbReference type="ARBA" id="ARBA00022452"/>
    </source>
</evidence>
<dbReference type="Proteomes" id="UP000305654">
    <property type="component" value="Unassembled WGS sequence"/>
</dbReference>
<dbReference type="Gene3D" id="2.40.170.20">
    <property type="entry name" value="TonB-dependent receptor, beta-barrel domain"/>
    <property type="match status" value="1"/>
</dbReference>
<dbReference type="PANTHER" id="PTHR30069:SF29">
    <property type="entry name" value="HEMOGLOBIN AND HEMOGLOBIN-HAPTOGLOBIN-BINDING PROTEIN 1-RELATED"/>
    <property type="match status" value="1"/>
</dbReference>
<dbReference type="InterPro" id="IPR039426">
    <property type="entry name" value="TonB-dep_rcpt-like"/>
</dbReference>
<evidence type="ECO:0000256" key="12">
    <source>
        <dbReference type="SAM" id="SignalP"/>
    </source>
</evidence>
<accession>A0A5R9JCB4</accession>